<dbReference type="InterPro" id="IPR045328">
    <property type="entry name" value="Kre9/Knh1"/>
</dbReference>
<sequence length="212" mass="20996">MQAITTLIALLALAHSALAGVYITSPVAGTVATGGQVLNVSWADDGNTPTVASVGPCTVDLYTGSMTQQTKLQNLAASVDVSKTSSISATIDPTVGQSGNYYFVRFTSLGLKDATNSAYYYEAFSAKFTINSMTGTFSASVLAELAANSTTSSTTAASASKTSAVASASSSSKASGSVAAAAASTSKSAALPQLAAPGLLAALVGIAGWIAL</sequence>
<feature type="chain" id="PRO_5019192459" description="Yeast cell wall synthesis Kre9/Knh1-like N-terminal domain-containing protein" evidence="2">
    <location>
        <begin position="20"/>
        <end position="212"/>
    </location>
</feature>
<dbReference type="STRING" id="1890683.A0A427YIN4"/>
<evidence type="ECO:0000259" key="3">
    <source>
        <dbReference type="Pfam" id="PF10342"/>
    </source>
</evidence>
<evidence type="ECO:0000313" key="4">
    <source>
        <dbReference type="EMBL" id="RSH90930.1"/>
    </source>
</evidence>
<dbReference type="PANTHER" id="PTHR28154">
    <property type="entry name" value="CELL WALL SYNTHESIS PROTEIN KNH1-RELATED"/>
    <property type="match status" value="1"/>
</dbReference>
<accession>A0A427YIN4</accession>
<dbReference type="PANTHER" id="PTHR28154:SF1">
    <property type="entry name" value="CELL WALL SYNTHESIS PROTEIN KNH1-RELATED"/>
    <property type="match status" value="1"/>
</dbReference>
<gene>
    <name evidence="4" type="ORF">EHS25_010106</name>
</gene>
<evidence type="ECO:0000256" key="1">
    <source>
        <dbReference type="ARBA" id="ARBA00022729"/>
    </source>
</evidence>
<feature type="signal peptide" evidence="2">
    <location>
        <begin position="1"/>
        <end position="19"/>
    </location>
</feature>
<comment type="caution">
    <text evidence="4">The sequence shown here is derived from an EMBL/GenBank/DDBJ whole genome shotgun (WGS) entry which is preliminary data.</text>
</comment>
<protein>
    <recommendedName>
        <fullName evidence="3">Yeast cell wall synthesis Kre9/Knh1-like N-terminal domain-containing protein</fullName>
    </recommendedName>
</protein>
<dbReference type="GO" id="GO:0006078">
    <property type="term" value="P:(1-&gt;6)-beta-D-glucan biosynthetic process"/>
    <property type="evidence" value="ECO:0007669"/>
    <property type="project" value="InterPro"/>
</dbReference>
<organism evidence="4 5">
    <name type="scientific">Saitozyma podzolica</name>
    <dbReference type="NCBI Taxonomy" id="1890683"/>
    <lineage>
        <taxon>Eukaryota</taxon>
        <taxon>Fungi</taxon>
        <taxon>Dikarya</taxon>
        <taxon>Basidiomycota</taxon>
        <taxon>Agaricomycotina</taxon>
        <taxon>Tremellomycetes</taxon>
        <taxon>Tremellales</taxon>
        <taxon>Trimorphomycetaceae</taxon>
        <taxon>Saitozyma</taxon>
    </lineage>
</organism>
<evidence type="ECO:0000313" key="5">
    <source>
        <dbReference type="Proteomes" id="UP000279259"/>
    </source>
</evidence>
<dbReference type="AlphaFoldDB" id="A0A427YIN4"/>
<dbReference type="EMBL" id="RSCD01000009">
    <property type="protein sequence ID" value="RSH90930.1"/>
    <property type="molecule type" value="Genomic_DNA"/>
</dbReference>
<dbReference type="Pfam" id="PF10342">
    <property type="entry name" value="Kre9_KNH"/>
    <property type="match status" value="1"/>
</dbReference>
<feature type="domain" description="Yeast cell wall synthesis Kre9/Knh1-like N-terminal" evidence="3">
    <location>
        <begin position="25"/>
        <end position="119"/>
    </location>
</feature>
<dbReference type="InterPro" id="IPR018466">
    <property type="entry name" value="Kre9/Knh1-like_N"/>
</dbReference>
<dbReference type="OrthoDB" id="2432613at2759"/>
<dbReference type="GO" id="GO:0042546">
    <property type="term" value="P:cell wall biogenesis"/>
    <property type="evidence" value="ECO:0007669"/>
    <property type="project" value="InterPro"/>
</dbReference>
<keyword evidence="1 2" id="KW-0732">Signal</keyword>
<reference evidence="4 5" key="1">
    <citation type="submission" date="2018-11" db="EMBL/GenBank/DDBJ databases">
        <title>Genome sequence of Saitozyma podzolica DSM 27192.</title>
        <authorList>
            <person name="Aliyu H."/>
            <person name="Gorte O."/>
            <person name="Ochsenreither K."/>
        </authorList>
    </citation>
    <scope>NUCLEOTIDE SEQUENCE [LARGE SCALE GENOMIC DNA]</scope>
    <source>
        <strain evidence="4 5">DSM 27192</strain>
    </source>
</reference>
<keyword evidence="5" id="KW-1185">Reference proteome</keyword>
<name>A0A427YIN4_9TREE</name>
<dbReference type="Proteomes" id="UP000279259">
    <property type="component" value="Unassembled WGS sequence"/>
</dbReference>
<proteinExistence type="predicted"/>
<evidence type="ECO:0000256" key="2">
    <source>
        <dbReference type="SAM" id="SignalP"/>
    </source>
</evidence>